<comment type="similarity">
    <text evidence="1">Belongs to the LysR transcriptional regulatory family.</text>
</comment>
<evidence type="ECO:0000256" key="1">
    <source>
        <dbReference type="ARBA" id="ARBA00009437"/>
    </source>
</evidence>
<dbReference type="Pfam" id="PF00126">
    <property type="entry name" value="HTH_1"/>
    <property type="match status" value="1"/>
</dbReference>
<evidence type="ECO:0000256" key="2">
    <source>
        <dbReference type="ARBA" id="ARBA00023015"/>
    </source>
</evidence>
<name>A0A3R7HLI3_9BURK</name>
<proteinExistence type="inferred from homology"/>
<dbReference type="InterPro" id="IPR000847">
    <property type="entry name" value="LysR_HTH_N"/>
</dbReference>
<dbReference type="PANTHER" id="PTHR30346">
    <property type="entry name" value="TRANSCRIPTIONAL DUAL REGULATOR HCAR-RELATED"/>
    <property type="match status" value="1"/>
</dbReference>
<organism evidence="6 7">
    <name type="scientific">Alicycliphilus denitrificans</name>
    <dbReference type="NCBI Taxonomy" id="179636"/>
    <lineage>
        <taxon>Bacteria</taxon>
        <taxon>Pseudomonadati</taxon>
        <taxon>Pseudomonadota</taxon>
        <taxon>Betaproteobacteria</taxon>
        <taxon>Burkholderiales</taxon>
        <taxon>Comamonadaceae</taxon>
        <taxon>Alicycliphilus</taxon>
    </lineage>
</organism>
<dbReference type="Gene3D" id="3.40.190.10">
    <property type="entry name" value="Periplasmic binding protein-like II"/>
    <property type="match status" value="2"/>
</dbReference>
<gene>
    <name evidence="6" type="ORF">CE154_021445</name>
</gene>
<evidence type="ECO:0000256" key="3">
    <source>
        <dbReference type="ARBA" id="ARBA00023125"/>
    </source>
</evidence>
<dbReference type="InterPro" id="IPR036390">
    <property type="entry name" value="WH_DNA-bd_sf"/>
</dbReference>
<dbReference type="EMBL" id="NKDB02000007">
    <property type="protein sequence ID" value="RKJ93969.1"/>
    <property type="molecule type" value="Genomic_DNA"/>
</dbReference>
<dbReference type="GO" id="GO:0032993">
    <property type="term" value="C:protein-DNA complex"/>
    <property type="evidence" value="ECO:0007669"/>
    <property type="project" value="TreeGrafter"/>
</dbReference>
<dbReference type="GO" id="GO:0003677">
    <property type="term" value="F:DNA binding"/>
    <property type="evidence" value="ECO:0007669"/>
    <property type="project" value="UniProtKB-KW"/>
</dbReference>
<evidence type="ECO:0000313" key="7">
    <source>
        <dbReference type="Proteomes" id="UP000216225"/>
    </source>
</evidence>
<dbReference type="InterPro" id="IPR005119">
    <property type="entry name" value="LysR_subst-bd"/>
</dbReference>
<dbReference type="PANTHER" id="PTHR30346:SF0">
    <property type="entry name" value="HCA OPERON TRANSCRIPTIONAL ACTIVATOR HCAR"/>
    <property type="match status" value="1"/>
</dbReference>
<dbReference type="InterPro" id="IPR036388">
    <property type="entry name" value="WH-like_DNA-bd_sf"/>
</dbReference>
<dbReference type="GO" id="GO:0003700">
    <property type="term" value="F:DNA-binding transcription factor activity"/>
    <property type="evidence" value="ECO:0007669"/>
    <property type="project" value="InterPro"/>
</dbReference>
<dbReference type="Proteomes" id="UP000216225">
    <property type="component" value="Unassembled WGS sequence"/>
</dbReference>
<dbReference type="PRINTS" id="PR00039">
    <property type="entry name" value="HTHLYSR"/>
</dbReference>
<keyword evidence="4" id="KW-0804">Transcription</keyword>
<keyword evidence="3" id="KW-0238">DNA-binding</keyword>
<dbReference type="Pfam" id="PF03466">
    <property type="entry name" value="LysR_substrate"/>
    <property type="match status" value="1"/>
</dbReference>
<comment type="caution">
    <text evidence="6">The sequence shown here is derived from an EMBL/GenBank/DDBJ whole genome shotgun (WGS) entry which is preliminary data.</text>
</comment>
<evidence type="ECO:0000259" key="5">
    <source>
        <dbReference type="PROSITE" id="PS50931"/>
    </source>
</evidence>
<dbReference type="RefSeq" id="WP_094439065.1">
    <property type="nucleotide sequence ID" value="NZ_NKDB02000007.1"/>
</dbReference>
<dbReference type="SUPFAM" id="SSF53850">
    <property type="entry name" value="Periplasmic binding protein-like II"/>
    <property type="match status" value="1"/>
</dbReference>
<dbReference type="AlphaFoldDB" id="A0A3R7HLI3"/>
<keyword evidence="2" id="KW-0805">Transcription regulation</keyword>
<protein>
    <submittedName>
        <fullName evidence="6">LysR family transcriptional regulator</fullName>
    </submittedName>
</protein>
<dbReference type="SUPFAM" id="SSF46785">
    <property type="entry name" value="Winged helix' DNA-binding domain"/>
    <property type="match status" value="1"/>
</dbReference>
<dbReference type="Gene3D" id="1.10.10.10">
    <property type="entry name" value="Winged helix-like DNA-binding domain superfamily/Winged helix DNA-binding domain"/>
    <property type="match status" value="1"/>
</dbReference>
<evidence type="ECO:0000313" key="6">
    <source>
        <dbReference type="EMBL" id="RKJ93969.1"/>
    </source>
</evidence>
<accession>A0A3R7HLI3</accession>
<sequence>MRYDSIELRHIRYFLALAEELNFGRAAAKCHVSQPPFSVAIQQLESYLEAPLVQRNSRQVDLTPAGRAFREKAARLLAQASDAYDVAQSIAQGRQGVLRIGFHGSMVFRGLDRLMRRLAEQEPMLKIELREMSSQNQVDALISGQIDLGFGHSALVPSQLSFLTLFDEPLVACLPPDHFAATQRSLSLRQLEREPFILFQRVGSPAYFDRIIALCLDAGFTPNVNYQVSQWLTVVSMVAKRMGVAIVPQCLSTAGIGARFIALESKTASSPVQCMWLEANDKPVVQAVLKHVQQCIYPPAFTPDSTSYP</sequence>
<evidence type="ECO:0000256" key="4">
    <source>
        <dbReference type="ARBA" id="ARBA00023163"/>
    </source>
</evidence>
<dbReference type="FunFam" id="1.10.10.10:FF:000001">
    <property type="entry name" value="LysR family transcriptional regulator"/>
    <property type="match status" value="1"/>
</dbReference>
<feature type="domain" description="HTH lysR-type" evidence="5">
    <location>
        <begin position="6"/>
        <end position="63"/>
    </location>
</feature>
<dbReference type="PROSITE" id="PS50931">
    <property type="entry name" value="HTH_LYSR"/>
    <property type="match status" value="1"/>
</dbReference>
<reference evidence="6 7" key="1">
    <citation type="submission" date="2018-09" db="EMBL/GenBank/DDBJ databases">
        <title>Genome comparison of Alicycliphilus sp. BQ1, a polyurethanolytic bacterium, with its closest phylogenetic relatives Alicycliphilus denitrificans BC and K601, unable to attack polyurethane.</title>
        <authorList>
            <person name="Loza-Tavera H."/>
            <person name="Lozano L."/>
            <person name="Cevallos M."/>
            <person name="Maya-Lucas O."/>
            <person name="Garcia-Mena J."/>
            <person name="Hernandez J."/>
        </authorList>
    </citation>
    <scope>NUCLEOTIDE SEQUENCE [LARGE SCALE GENOMIC DNA]</scope>
    <source>
        <strain evidence="6 7">BQ1</strain>
    </source>
</reference>